<organism evidence="13 14">
    <name type="scientific">Nesterenkonia sandarakina</name>
    <dbReference type="NCBI Taxonomy" id="272918"/>
    <lineage>
        <taxon>Bacteria</taxon>
        <taxon>Bacillati</taxon>
        <taxon>Actinomycetota</taxon>
        <taxon>Actinomycetes</taxon>
        <taxon>Micrococcales</taxon>
        <taxon>Micrococcaceae</taxon>
        <taxon>Nesterenkonia</taxon>
    </lineage>
</organism>
<evidence type="ECO:0000256" key="2">
    <source>
        <dbReference type="ARBA" id="ARBA00007599"/>
    </source>
</evidence>
<dbReference type="Gene3D" id="3.40.50.300">
    <property type="entry name" value="P-loop containing nucleotide triphosphate hydrolases"/>
    <property type="match status" value="1"/>
</dbReference>
<proteinExistence type="inferred from homology"/>
<name>A0A2T0YS55_9MICC</name>
<evidence type="ECO:0000256" key="4">
    <source>
        <dbReference type="ARBA" id="ARBA00022490"/>
    </source>
</evidence>
<keyword evidence="5" id="KW-0819">tRNA processing</keyword>
<dbReference type="EMBL" id="PVTY01000002">
    <property type="protein sequence ID" value="PRZ18464.1"/>
    <property type="molecule type" value="Genomic_DNA"/>
</dbReference>
<comment type="function">
    <text evidence="10">Required for the formation of a threonylcarbamoyl group on adenosine at position 37 (t(6)A37) in tRNAs that read codons beginning with adenine. Is involved in the transfer of the threonylcarbamoyl moiety of threonylcarbamoyl-AMP (TC-AMP) to the N6 group of A37, together with TsaD and TsaB. TsaE seems to play an indirect role in the t(6)A biosynthesis pathway, possibly in regulating the core enzymatic function of TsaD.</text>
</comment>
<dbReference type="GO" id="GO:0002949">
    <property type="term" value="P:tRNA threonylcarbamoyladenosine modification"/>
    <property type="evidence" value="ECO:0007669"/>
    <property type="project" value="InterPro"/>
</dbReference>
<dbReference type="GO" id="GO:0005737">
    <property type="term" value="C:cytoplasm"/>
    <property type="evidence" value="ECO:0007669"/>
    <property type="project" value="UniProtKB-SubCell"/>
</dbReference>
<evidence type="ECO:0000256" key="9">
    <source>
        <dbReference type="ARBA" id="ARBA00022842"/>
    </source>
</evidence>
<dbReference type="Pfam" id="PF02367">
    <property type="entry name" value="TsaE"/>
    <property type="match status" value="1"/>
</dbReference>
<protein>
    <recommendedName>
        <fullName evidence="3">tRNA threonylcarbamoyladenosine biosynthesis protein TsaE</fullName>
    </recommendedName>
    <alternativeName>
        <fullName evidence="11">t(6)A37 threonylcarbamoyladenosine biosynthesis protein TsaE</fullName>
    </alternativeName>
</protein>
<evidence type="ECO:0000256" key="3">
    <source>
        <dbReference type="ARBA" id="ARBA00019010"/>
    </source>
</evidence>
<feature type="compositionally biased region" description="Polar residues" evidence="12">
    <location>
        <begin position="150"/>
        <end position="164"/>
    </location>
</feature>
<evidence type="ECO:0000256" key="11">
    <source>
        <dbReference type="ARBA" id="ARBA00032441"/>
    </source>
</evidence>
<evidence type="ECO:0000256" key="8">
    <source>
        <dbReference type="ARBA" id="ARBA00022840"/>
    </source>
</evidence>
<dbReference type="SUPFAM" id="SSF52540">
    <property type="entry name" value="P-loop containing nucleoside triphosphate hydrolases"/>
    <property type="match status" value="1"/>
</dbReference>
<keyword evidence="4" id="KW-0963">Cytoplasm</keyword>
<feature type="region of interest" description="Disordered" evidence="12">
    <location>
        <begin position="149"/>
        <end position="172"/>
    </location>
</feature>
<dbReference type="GO" id="GO:0005524">
    <property type="term" value="F:ATP binding"/>
    <property type="evidence" value="ECO:0007669"/>
    <property type="project" value="UniProtKB-KW"/>
</dbReference>
<dbReference type="PANTHER" id="PTHR33540:SF2">
    <property type="entry name" value="TRNA THREONYLCARBAMOYLADENOSINE BIOSYNTHESIS PROTEIN TSAE"/>
    <property type="match status" value="1"/>
</dbReference>
<evidence type="ECO:0000313" key="14">
    <source>
        <dbReference type="Proteomes" id="UP000238217"/>
    </source>
</evidence>
<keyword evidence="8" id="KW-0067">ATP-binding</keyword>
<dbReference type="InterPro" id="IPR027417">
    <property type="entry name" value="P-loop_NTPase"/>
</dbReference>
<comment type="similarity">
    <text evidence="2">Belongs to the TsaE family.</text>
</comment>
<keyword evidence="9" id="KW-0460">Magnesium</keyword>
<dbReference type="GO" id="GO:0046872">
    <property type="term" value="F:metal ion binding"/>
    <property type="evidence" value="ECO:0007669"/>
    <property type="project" value="UniProtKB-KW"/>
</dbReference>
<reference evidence="13 14" key="1">
    <citation type="submission" date="2018-03" db="EMBL/GenBank/DDBJ databases">
        <title>Comparative analysis of microorganisms from saline springs in Andes Mountain Range, Colombia.</title>
        <authorList>
            <person name="Rubin E."/>
        </authorList>
    </citation>
    <scope>NUCLEOTIDE SEQUENCE [LARGE SCALE GENOMIC DNA]</scope>
    <source>
        <strain evidence="13 14">CG 35</strain>
    </source>
</reference>
<evidence type="ECO:0000256" key="12">
    <source>
        <dbReference type="SAM" id="MobiDB-lite"/>
    </source>
</evidence>
<accession>A0A2T0YS55</accession>
<dbReference type="AlphaFoldDB" id="A0A2T0YS55"/>
<evidence type="ECO:0000256" key="10">
    <source>
        <dbReference type="ARBA" id="ARBA00024908"/>
    </source>
</evidence>
<dbReference type="InterPro" id="IPR003442">
    <property type="entry name" value="T6A_TsaE"/>
</dbReference>
<keyword evidence="6" id="KW-0479">Metal-binding</keyword>
<dbReference type="RefSeq" id="WP_106121825.1">
    <property type="nucleotide sequence ID" value="NZ_PVTY01000002.1"/>
</dbReference>
<comment type="subcellular location">
    <subcellularLocation>
        <location evidence="1">Cytoplasm</location>
    </subcellularLocation>
</comment>
<comment type="caution">
    <text evidence="13">The sequence shown here is derived from an EMBL/GenBank/DDBJ whole genome shotgun (WGS) entry which is preliminary data.</text>
</comment>
<dbReference type="OrthoDB" id="9800307at2"/>
<keyword evidence="7" id="KW-0547">Nucleotide-binding</keyword>
<dbReference type="PANTHER" id="PTHR33540">
    <property type="entry name" value="TRNA THREONYLCARBAMOYLADENOSINE BIOSYNTHESIS PROTEIN TSAE"/>
    <property type="match status" value="1"/>
</dbReference>
<sequence length="200" mass="21002">MSAAQSPAAPIAGERWSLEVILEDLDATADFAQALAELLEPGALLVLTGGLGAGKTTFTQSLGRALGVSGMVSSPTFILSRIHRSQGQGPDLVHVDAYRTDPEGLESLDLTSTLTESVTVVEWGRGMVEAALVGVEGSWLDLELIRDTGAESTPQESPGSNSGETEIITDFSETEADVLGARRRAVLRGYGPAWAQPPQL</sequence>
<gene>
    <name evidence="13" type="ORF">BCL67_102127</name>
</gene>
<dbReference type="Proteomes" id="UP000238217">
    <property type="component" value="Unassembled WGS sequence"/>
</dbReference>
<dbReference type="NCBIfam" id="TIGR00150">
    <property type="entry name" value="T6A_YjeE"/>
    <property type="match status" value="1"/>
</dbReference>
<evidence type="ECO:0000256" key="7">
    <source>
        <dbReference type="ARBA" id="ARBA00022741"/>
    </source>
</evidence>
<evidence type="ECO:0000256" key="1">
    <source>
        <dbReference type="ARBA" id="ARBA00004496"/>
    </source>
</evidence>
<evidence type="ECO:0000256" key="5">
    <source>
        <dbReference type="ARBA" id="ARBA00022694"/>
    </source>
</evidence>
<evidence type="ECO:0000256" key="6">
    <source>
        <dbReference type="ARBA" id="ARBA00022723"/>
    </source>
</evidence>
<evidence type="ECO:0000313" key="13">
    <source>
        <dbReference type="EMBL" id="PRZ18464.1"/>
    </source>
</evidence>
<keyword evidence="14" id="KW-1185">Reference proteome</keyword>